<keyword evidence="2" id="KW-1185">Reference proteome</keyword>
<accession>A0A3M6U495</accession>
<dbReference type="STRING" id="46731.A0A3M6U495"/>
<evidence type="ECO:0000313" key="1">
    <source>
        <dbReference type="EMBL" id="RMX48421.1"/>
    </source>
</evidence>
<comment type="caution">
    <text evidence="1">The sequence shown here is derived from an EMBL/GenBank/DDBJ whole genome shotgun (WGS) entry which is preliminary data.</text>
</comment>
<dbReference type="PANTHER" id="PTHR43355">
    <property type="entry name" value="FLAVIN REDUCTASE (NADPH)"/>
    <property type="match status" value="1"/>
</dbReference>
<dbReference type="AlphaFoldDB" id="A0A3M6U495"/>
<dbReference type="PANTHER" id="PTHR43355:SF2">
    <property type="entry name" value="FLAVIN REDUCTASE (NADPH)"/>
    <property type="match status" value="1"/>
</dbReference>
<sequence length="170" mass="18233">MFASESHAPSIKSRNTNHWIQSTGRSMASGPQLQFPKLIVFGASGPTGLEVVQQNLAKGHAVTAVSIAPIIDGKSAVFSCLGFHNGTFFSPTMLYSKSITSITSAMERTGVGRLVCVTSPFTGTDYVVAEGMSVTRSGWIVSRADVAHFMFKTLQINDWDNKRVAMGGKD</sequence>
<dbReference type="InterPro" id="IPR051606">
    <property type="entry name" value="Polyketide_Oxido-like"/>
</dbReference>
<evidence type="ECO:0008006" key="3">
    <source>
        <dbReference type="Google" id="ProtNLM"/>
    </source>
</evidence>
<dbReference type="OrthoDB" id="419598at2759"/>
<dbReference type="InterPro" id="IPR036291">
    <property type="entry name" value="NAD(P)-bd_dom_sf"/>
</dbReference>
<dbReference type="GO" id="GO:0016646">
    <property type="term" value="F:oxidoreductase activity, acting on the CH-NH group of donors, NAD or NADP as acceptor"/>
    <property type="evidence" value="ECO:0007669"/>
    <property type="project" value="TreeGrafter"/>
</dbReference>
<dbReference type="Proteomes" id="UP000275408">
    <property type="component" value="Unassembled WGS sequence"/>
</dbReference>
<proteinExistence type="predicted"/>
<reference evidence="1 2" key="1">
    <citation type="journal article" date="2018" name="Sci. Rep.">
        <title>Comparative analysis of the Pocillopora damicornis genome highlights role of immune system in coral evolution.</title>
        <authorList>
            <person name="Cunning R."/>
            <person name="Bay R.A."/>
            <person name="Gillette P."/>
            <person name="Baker A.C."/>
            <person name="Traylor-Knowles N."/>
        </authorList>
    </citation>
    <scope>NUCLEOTIDE SEQUENCE [LARGE SCALE GENOMIC DNA]</scope>
    <source>
        <strain evidence="1">RSMAS</strain>
        <tissue evidence="1">Whole animal</tissue>
    </source>
</reference>
<dbReference type="SUPFAM" id="SSF51735">
    <property type="entry name" value="NAD(P)-binding Rossmann-fold domains"/>
    <property type="match status" value="1"/>
</dbReference>
<protein>
    <recommendedName>
        <fullName evidence="3">NAD(P)-binding domain-containing protein</fullName>
    </recommendedName>
</protein>
<evidence type="ECO:0000313" key="2">
    <source>
        <dbReference type="Proteomes" id="UP000275408"/>
    </source>
</evidence>
<gene>
    <name evidence="1" type="ORF">pdam_00011007</name>
</gene>
<name>A0A3M6U495_POCDA</name>
<dbReference type="EMBL" id="RCHS01002278">
    <property type="protein sequence ID" value="RMX48421.1"/>
    <property type="molecule type" value="Genomic_DNA"/>
</dbReference>
<dbReference type="Gene3D" id="3.40.50.720">
    <property type="entry name" value="NAD(P)-binding Rossmann-like Domain"/>
    <property type="match status" value="1"/>
</dbReference>
<organism evidence="1 2">
    <name type="scientific">Pocillopora damicornis</name>
    <name type="common">Cauliflower coral</name>
    <name type="synonym">Millepora damicornis</name>
    <dbReference type="NCBI Taxonomy" id="46731"/>
    <lineage>
        <taxon>Eukaryota</taxon>
        <taxon>Metazoa</taxon>
        <taxon>Cnidaria</taxon>
        <taxon>Anthozoa</taxon>
        <taxon>Hexacorallia</taxon>
        <taxon>Scleractinia</taxon>
        <taxon>Astrocoeniina</taxon>
        <taxon>Pocilloporidae</taxon>
        <taxon>Pocillopora</taxon>
    </lineage>
</organism>